<dbReference type="EMBL" id="QRGP01000001">
    <property type="protein sequence ID" value="RDV07820.1"/>
    <property type="molecule type" value="Genomic_DNA"/>
</dbReference>
<accession>A0A371BJS2</accession>
<organism evidence="2 3">
    <name type="scientific">Sphingorhabdus pulchriflava</name>
    <dbReference type="NCBI Taxonomy" id="2292257"/>
    <lineage>
        <taxon>Bacteria</taxon>
        <taxon>Pseudomonadati</taxon>
        <taxon>Pseudomonadota</taxon>
        <taxon>Alphaproteobacteria</taxon>
        <taxon>Sphingomonadales</taxon>
        <taxon>Sphingomonadaceae</taxon>
        <taxon>Sphingorhabdus</taxon>
    </lineage>
</organism>
<feature type="chain" id="PRO_5016589428" description="Lipoprotein" evidence="1">
    <location>
        <begin position="20"/>
        <end position="214"/>
    </location>
</feature>
<dbReference type="PROSITE" id="PS51257">
    <property type="entry name" value="PROKAR_LIPOPROTEIN"/>
    <property type="match status" value="1"/>
</dbReference>
<protein>
    <recommendedName>
        <fullName evidence="4">Lipoprotein</fullName>
    </recommendedName>
</protein>
<gene>
    <name evidence="2" type="ORF">DXH95_03535</name>
</gene>
<dbReference type="Proteomes" id="UP000263833">
    <property type="component" value="Unassembled WGS sequence"/>
</dbReference>
<evidence type="ECO:0000256" key="1">
    <source>
        <dbReference type="SAM" id="SignalP"/>
    </source>
</evidence>
<evidence type="ECO:0000313" key="2">
    <source>
        <dbReference type="EMBL" id="RDV07820.1"/>
    </source>
</evidence>
<evidence type="ECO:0000313" key="3">
    <source>
        <dbReference type="Proteomes" id="UP000263833"/>
    </source>
</evidence>
<dbReference type="RefSeq" id="WP_115549376.1">
    <property type="nucleotide sequence ID" value="NZ_QRGP01000001.1"/>
</dbReference>
<keyword evidence="3" id="KW-1185">Reference proteome</keyword>
<evidence type="ECO:0008006" key="4">
    <source>
        <dbReference type="Google" id="ProtNLM"/>
    </source>
</evidence>
<sequence length="214" mass="22070">MKVTVISVSLLALALAGCAGDGELDVSSGVGITATRTGCPTVAVAEGTGDITLFNQAGNQTSDAVDVVATITKVRPSCNSGGEKIYSVADFEVQARRAVAGPARSVTLPYFSTIVQGGSAVVAKRIGQVTLNFADGQTRASAPAKAASYIDATSAALPPEIVAKLTKKRKAGDVDAALDPLSDPEVRAALQRASFELLVGFQLTEEQLRYNVTR</sequence>
<dbReference type="OrthoDB" id="7425063at2"/>
<reference evidence="3" key="1">
    <citation type="submission" date="2018-08" db="EMBL/GenBank/DDBJ databases">
        <authorList>
            <person name="Kim S.-J."/>
            <person name="Jung G.-Y."/>
        </authorList>
    </citation>
    <scope>NUCLEOTIDE SEQUENCE [LARGE SCALE GENOMIC DNA]</scope>
    <source>
        <strain evidence="3">GY_G</strain>
    </source>
</reference>
<keyword evidence="1" id="KW-0732">Signal</keyword>
<dbReference type="AlphaFoldDB" id="A0A371BJS2"/>
<proteinExistence type="predicted"/>
<feature type="signal peptide" evidence="1">
    <location>
        <begin position="1"/>
        <end position="19"/>
    </location>
</feature>
<comment type="caution">
    <text evidence="2">The sequence shown here is derived from an EMBL/GenBank/DDBJ whole genome shotgun (WGS) entry which is preliminary data.</text>
</comment>
<name>A0A371BJS2_9SPHN</name>